<dbReference type="EnsemblBacteria" id="ABD40170">
    <property type="protein sequence ID" value="ABD40170"/>
    <property type="gene ID" value="Mhun_0405"/>
</dbReference>
<feature type="transmembrane region" description="Helical" evidence="1">
    <location>
        <begin position="30"/>
        <end position="48"/>
    </location>
</feature>
<name>Q2FN06_METHJ</name>
<dbReference type="eggNOG" id="arCOG02747">
    <property type="taxonomic scope" value="Archaea"/>
</dbReference>
<keyword evidence="4" id="KW-1185">Reference proteome</keyword>
<sequence>MKLTPCSTGLLAVFLILIFLAIILDDPVLLMAGTSVGLLLMGLCLQFLHTVEKTYRTISGSWKMEKSLIRQGKSNAIDCTLCLEIPPGYKVRYLDTVPAMCSLESGENQTWTDIAGSQILTLSYRFIPHYHGTIYHQGGIITIQNRFFSSSLPLRPEKSSVPSVQVQPWPLFGPVEKHGSGKDLERIGPVKGYSIRQFREYLPGDDIRHVDWKISAKRGTLYIREYATPSDELPMVIVDLPDSGQQIDMQAFSRMVSSISGYVESKLAKKEPIRLMGISGPNMSDLYYEGYDMAHCLTIIRERIHPVPRTFHLFRFMMRSDMRKEIHHAALSMDRSEISGDERSYIVRVRDIRKQHIQEVKTTRFAHAMNTILMQRHFHEIILYSLCDGDMSHIREVAALAGRQSIPFRIRTPKRSDLSGMSLFSLCGEPVEVI</sequence>
<proteinExistence type="predicted"/>
<dbReference type="HOGENOM" id="CLU_666678_0_0_2"/>
<gene>
    <name evidence="3" type="ordered locus">Mhun_0405</name>
</gene>
<feature type="domain" description="DUF58" evidence="2">
    <location>
        <begin position="198"/>
        <end position="245"/>
    </location>
</feature>
<keyword evidence="1" id="KW-0472">Membrane</keyword>
<dbReference type="Proteomes" id="UP000001941">
    <property type="component" value="Chromosome"/>
</dbReference>
<dbReference type="PANTHER" id="PTHR34351:SF1">
    <property type="entry name" value="SLR1927 PROTEIN"/>
    <property type="match status" value="1"/>
</dbReference>
<dbReference type="InParanoid" id="Q2FN06"/>
<dbReference type="KEGG" id="mhu:Mhun_0405"/>
<dbReference type="STRING" id="323259.Mhun_0405"/>
<keyword evidence="1" id="KW-1133">Transmembrane helix</keyword>
<dbReference type="PANTHER" id="PTHR34351">
    <property type="entry name" value="SLR1927 PROTEIN-RELATED"/>
    <property type="match status" value="1"/>
</dbReference>
<dbReference type="RefSeq" id="WP_011447461.1">
    <property type="nucleotide sequence ID" value="NC_007796.1"/>
</dbReference>
<dbReference type="GeneID" id="3924007"/>
<accession>Q2FN06</accession>
<keyword evidence="1" id="KW-0812">Transmembrane</keyword>
<dbReference type="EMBL" id="CP000254">
    <property type="protein sequence ID" value="ABD40170.1"/>
    <property type="molecule type" value="Genomic_DNA"/>
</dbReference>
<feature type="transmembrane region" description="Helical" evidence="1">
    <location>
        <begin position="7"/>
        <end position="24"/>
    </location>
</feature>
<organism evidence="3 4">
    <name type="scientific">Methanospirillum hungatei JF-1 (strain ATCC 27890 / DSM 864 / NBRC 100397 / JF-1)</name>
    <dbReference type="NCBI Taxonomy" id="323259"/>
    <lineage>
        <taxon>Archaea</taxon>
        <taxon>Methanobacteriati</taxon>
        <taxon>Methanobacteriota</taxon>
        <taxon>Stenosarchaea group</taxon>
        <taxon>Methanomicrobia</taxon>
        <taxon>Methanomicrobiales</taxon>
        <taxon>Methanospirillaceae</taxon>
        <taxon>Methanospirillum</taxon>
    </lineage>
</organism>
<dbReference type="InterPro" id="IPR002881">
    <property type="entry name" value="DUF58"/>
</dbReference>
<dbReference type="AlphaFoldDB" id="Q2FN06"/>
<evidence type="ECO:0000256" key="1">
    <source>
        <dbReference type="SAM" id="Phobius"/>
    </source>
</evidence>
<reference evidence="4" key="1">
    <citation type="journal article" date="2016" name="Stand. Genomic Sci.">
        <title>Complete genome sequence of Methanospirillum hungatei type strain JF1.</title>
        <authorList>
            <person name="Gunsalus R.P."/>
            <person name="Cook L.E."/>
            <person name="Crable B."/>
            <person name="Rohlin L."/>
            <person name="McDonald E."/>
            <person name="Mouttaki H."/>
            <person name="Sieber J.R."/>
            <person name="Poweleit N."/>
            <person name="Zhou H."/>
            <person name="Lapidus A.L."/>
            <person name="Daligault H.E."/>
            <person name="Land M."/>
            <person name="Gilna P."/>
            <person name="Ivanova N."/>
            <person name="Kyrpides N."/>
            <person name="Culley D.E."/>
            <person name="McInerney M.J."/>
        </authorList>
    </citation>
    <scope>NUCLEOTIDE SEQUENCE [LARGE SCALE GENOMIC DNA]</scope>
    <source>
        <strain evidence="4">ATCC 27890 / DSM 864 / NBRC 100397 / JF-1</strain>
    </source>
</reference>
<evidence type="ECO:0000259" key="2">
    <source>
        <dbReference type="Pfam" id="PF01882"/>
    </source>
</evidence>
<protein>
    <recommendedName>
        <fullName evidence="2">DUF58 domain-containing protein</fullName>
    </recommendedName>
</protein>
<evidence type="ECO:0000313" key="3">
    <source>
        <dbReference type="EMBL" id="ABD40170.1"/>
    </source>
</evidence>
<evidence type="ECO:0000313" key="4">
    <source>
        <dbReference type="Proteomes" id="UP000001941"/>
    </source>
</evidence>
<dbReference type="Pfam" id="PF01882">
    <property type="entry name" value="DUF58"/>
    <property type="match status" value="1"/>
</dbReference>
<dbReference type="OrthoDB" id="3263at2157"/>